<evidence type="ECO:0000313" key="2">
    <source>
        <dbReference type="Proteomes" id="UP001329915"/>
    </source>
</evidence>
<name>A0AAU0UN00_9FIRM</name>
<proteinExistence type="predicted"/>
<dbReference type="KEGG" id="dbc:MFMK1_002327"/>
<evidence type="ECO:0000313" key="1">
    <source>
        <dbReference type="EMBL" id="WRO22496.1"/>
    </source>
</evidence>
<dbReference type="EMBL" id="CP121694">
    <property type="protein sequence ID" value="WRO22496.1"/>
    <property type="molecule type" value="Genomic_DNA"/>
</dbReference>
<organism evidence="1 2">
    <name type="scientific">Metallumcola ferriviriculae</name>
    <dbReference type="NCBI Taxonomy" id="3039180"/>
    <lineage>
        <taxon>Bacteria</taxon>
        <taxon>Bacillati</taxon>
        <taxon>Bacillota</taxon>
        <taxon>Clostridia</taxon>
        <taxon>Neomoorellales</taxon>
        <taxon>Desulfitibacteraceae</taxon>
        <taxon>Metallumcola</taxon>
    </lineage>
</organism>
<gene>
    <name evidence="1" type="ORF">MFMK1_002327</name>
</gene>
<accession>A0AAU0UN00</accession>
<dbReference type="Proteomes" id="UP001329915">
    <property type="component" value="Chromosome"/>
</dbReference>
<sequence>MYILALVGSSGTGKSHRAIAVAHDHKIDAIIDDGLLIKGSEIVAGKSAKRQATKIGAIRTALFSDSEHSDEVNKAISQHNLERLLILGTSRAMTNRIAENLGMDRPQHYLEITDIATADEIQEALNTRKYQGKHIVPAPTVQVKPRLSGTIIEPVKTLFQRRHQTHPQLDKMWVEQSVVKPTFNSLGRFYIANPVLTQIITYVTNSLENVDKVLKIQVDTSENGVIFNIDIAVYLGPYLPGLAEEIQRVVVKEAEHITALHVIAVNVSIKKARIGQSFLI</sequence>
<protein>
    <submittedName>
        <fullName evidence="1">Asp23/Gls24 family envelope stress response protein</fullName>
    </submittedName>
</protein>
<reference evidence="1 2" key="1">
    <citation type="submission" date="2023-04" db="EMBL/GenBank/DDBJ databases">
        <authorList>
            <person name="Hsu D."/>
        </authorList>
    </citation>
    <scope>NUCLEOTIDE SEQUENCE [LARGE SCALE GENOMIC DNA]</scope>
    <source>
        <strain evidence="1 2">MK1</strain>
    </source>
</reference>
<keyword evidence="2" id="KW-1185">Reference proteome</keyword>
<dbReference type="AlphaFoldDB" id="A0AAU0UN00"/>